<dbReference type="RefSeq" id="WP_304561196.1">
    <property type="nucleotide sequence ID" value="NZ_JAUQSZ010000006.1"/>
</dbReference>
<evidence type="ECO:0000256" key="1">
    <source>
        <dbReference type="SAM" id="Phobius"/>
    </source>
</evidence>
<dbReference type="EMBL" id="JAUQSZ010000006">
    <property type="protein sequence ID" value="MDO7842741.1"/>
    <property type="molecule type" value="Genomic_DNA"/>
</dbReference>
<dbReference type="Proteomes" id="UP001176468">
    <property type="component" value="Unassembled WGS sequence"/>
</dbReference>
<keyword evidence="1" id="KW-0472">Membrane</keyword>
<keyword evidence="3" id="KW-1185">Reference proteome</keyword>
<comment type="caution">
    <text evidence="2">The sequence shown here is derived from an EMBL/GenBank/DDBJ whole genome shotgun (WGS) entry which is preliminary data.</text>
</comment>
<proteinExistence type="predicted"/>
<keyword evidence="1" id="KW-0812">Transmembrane</keyword>
<evidence type="ECO:0000313" key="2">
    <source>
        <dbReference type="EMBL" id="MDO7842741.1"/>
    </source>
</evidence>
<reference evidence="2" key="1">
    <citation type="submission" date="2023-07" db="EMBL/GenBank/DDBJ databases">
        <authorList>
            <person name="Kim M.K."/>
        </authorList>
    </citation>
    <scope>NUCLEOTIDE SEQUENCE</scope>
    <source>
        <strain evidence="2">CA1-15</strain>
    </source>
</reference>
<accession>A0ABT8ZYT8</accession>
<protein>
    <submittedName>
        <fullName evidence="2">Uncharacterized protein</fullName>
    </submittedName>
</protein>
<gene>
    <name evidence="2" type="ORF">Q5H94_10415</name>
</gene>
<name>A0ABT8ZYT8_9SPHN</name>
<organism evidence="2 3">
    <name type="scientific">Sphingomonas immobilis</name>
    <dbReference type="NCBI Taxonomy" id="3063997"/>
    <lineage>
        <taxon>Bacteria</taxon>
        <taxon>Pseudomonadati</taxon>
        <taxon>Pseudomonadota</taxon>
        <taxon>Alphaproteobacteria</taxon>
        <taxon>Sphingomonadales</taxon>
        <taxon>Sphingomonadaceae</taxon>
        <taxon>Sphingomonas</taxon>
    </lineage>
</organism>
<feature type="transmembrane region" description="Helical" evidence="1">
    <location>
        <begin position="33"/>
        <end position="50"/>
    </location>
</feature>
<sequence>MSDDGEMQAAATEAVAKAEAAATRRRWINLGEFVAVAGLIIAGVSLWLTWSDRRSDLADKQAEKRAEAKAQTRYEIAATVAKDGTLTLAQDEHHPLTGVTIAFPTALGIGTKTTPTRTVPKDWYEDALLKATSGEPDVQTGTLPVLVTVSYMTLDTPMTASALAEIVWQTHGRPLRPRALEIVGFNRRAGGGDQAGIDKLWKARKPQ</sequence>
<keyword evidence="1" id="KW-1133">Transmembrane helix</keyword>
<evidence type="ECO:0000313" key="3">
    <source>
        <dbReference type="Proteomes" id="UP001176468"/>
    </source>
</evidence>